<reference evidence="2" key="1">
    <citation type="submission" date="2021-01" db="UniProtKB">
        <authorList>
            <consortium name="EnsemblMetazoa"/>
        </authorList>
    </citation>
    <scope>IDENTIFICATION</scope>
</reference>
<dbReference type="AlphaFoldDB" id="A0A7M6DM65"/>
<evidence type="ECO:0000256" key="1">
    <source>
        <dbReference type="SAM" id="SignalP"/>
    </source>
</evidence>
<evidence type="ECO:0008006" key="4">
    <source>
        <dbReference type="Google" id="ProtNLM"/>
    </source>
</evidence>
<keyword evidence="1" id="KW-0732">Signal</keyword>
<evidence type="ECO:0000313" key="2">
    <source>
        <dbReference type="EnsemblMetazoa" id="CLYHEMP015764.1"/>
    </source>
</evidence>
<sequence>MKITELFLAIFAQFNFAFCHNILRFPDTRIAKFVLRHTDKIHVEQPYKEFVIIDEAACIDRCVTDEANDCKSINFYKNSTDIESSVCQLINKDITDSNNYNDKTGWRHFDTGRSRLTRIIINDQYCYVPSTTDKCDFGSTTVELASLGNENCNTIGAYFDFDRSSGIITHVCSGKALCPDTTSDNYNVYLKDLSSCSFFALDVPITATTSASTMERQKYRISFRKFLEFYKGCVCASPRTYTTGRKLVTTNKDYCYDDICKKVTFDFEPGPVNVQIKRWIPSQSYTSFENAVRSKDTNAYKNLDSFMWRTATFDEFGTVCRAIFTAPMTGEFTFWMLVNEHGKFYFGTDETEASKIFRMGGEFIGSFGESEEKNVKFTMWLEKGKKYFAEAVTYDYSGDDYLYIFMAQPGSQSREPMSFEYLEPYTG</sequence>
<dbReference type="GeneID" id="136820385"/>
<organism evidence="2 3">
    <name type="scientific">Clytia hemisphaerica</name>
    <dbReference type="NCBI Taxonomy" id="252671"/>
    <lineage>
        <taxon>Eukaryota</taxon>
        <taxon>Metazoa</taxon>
        <taxon>Cnidaria</taxon>
        <taxon>Hydrozoa</taxon>
        <taxon>Hydroidolina</taxon>
        <taxon>Leptothecata</taxon>
        <taxon>Obeliida</taxon>
        <taxon>Clytiidae</taxon>
        <taxon>Clytia</taxon>
    </lineage>
</organism>
<dbReference type="OrthoDB" id="6038519at2759"/>
<protein>
    <recommendedName>
        <fullName evidence="4">PA14 domain-containing protein</fullName>
    </recommendedName>
</protein>
<proteinExistence type="predicted"/>
<feature type="chain" id="PRO_5029603737" description="PA14 domain-containing protein" evidence="1">
    <location>
        <begin position="20"/>
        <end position="427"/>
    </location>
</feature>
<name>A0A7M6DM65_9CNID</name>
<accession>A0A7M6DM65</accession>
<dbReference type="EnsemblMetazoa" id="CLYHEMT015764.1">
    <property type="protein sequence ID" value="CLYHEMP015764.1"/>
    <property type="gene ID" value="CLYHEMG015764"/>
</dbReference>
<keyword evidence="3" id="KW-1185">Reference proteome</keyword>
<evidence type="ECO:0000313" key="3">
    <source>
        <dbReference type="Proteomes" id="UP000594262"/>
    </source>
</evidence>
<feature type="signal peptide" evidence="1">
    <location>
        <begin position="1"/>
        <end position="19"/>
    </location>
</feature>
<dbReference type="RefSeq" id="XP_066932672.1">
    <property type="nucleotide sequence ID" value="XM_067076571.1"/>
</dbReference>
<dbReference type="Proteomes" id="UP000594262">
    <property type="component" value="Unplaced"/>
</dbReference>